<dbReference type="EMBL" id="HBUF01078398">
    <property type="protein sequence ID" value="CAG6631977.1"/>
    <property type="molecule type" value="Transcribed_RNA"/>
</dbReference>
<name>A0A8D9EG25_9HEMI</name>
<dbReference type="AlphaFoldDB" id="A0A8D9EG25"/>
<evidence type="ECO:0000313" key="1">
    <source>
        <dbReference type="EMBL" id="CAG6752698.1"/>
    </source>
</evidence>
<sequence length="116" mass="13435">MWYYIGGSVRPKTEGMAFNLNLFVLKWNLLFEPVLQFSPRGNLVGDIQFLGRSFNSLITRYLLFFDHFSNKNRSKLRVRGKGTESPLPQFICIGCSKIPKLVFIFFHGKAAHFQTK</sequence>
<dbReference type="EMBL" id="HBUF01534062">
    <property type="protein sequence ID" value="CAG6752698.1"/>
    <property type="molecule type" value="Transcribed_RNA"/>
</dbReference>
<proteinExistence type="predicted"/>
<accession>A0A8D9EG25</accession>
<reference evidence="1" key="1">
    <citation type="submission" date="2021-05" db="EMBL/GenBank/DDBJ databases">
        <authorList>
            <person name="Alioto T."/>
            <person name="Alioto T."/>
            <person name="Gomez Garrido J."/>
        </authorList>
    </citation>
    <scope>NUCLEOTIDE SEQUENCE</scope>
</reference>
<protein>
    <submittedName>
        <fullName evidence="1">Uncharacterized protein</fullName>
    </submittedName>
</protein>
<organism evidence="1">
    <name type="scientific">Cacopsylla melanoneura</name>
    <dbReference type="NCBI Taxonomy" id="428564"/>
    <lineage>
        <taxon>Eukaryota</taxon>
        <taxon>Metazoa</taxon>
        <taxon>Ecdysozoa</taxon>
        <taxon>Arthropoda</taxon>
        <taxon>Hexapoda</taxon>
        <taxon>Insecta</taxon>
        <taxon>Pterygota</taxon>
        <taxon>Neoptera</taxon>
        <taxon>Paraneoptera</taxon>
        <taxon>Hemiptera</taxon>
        <taxon>Sternorrhyncha</taxon>
        <taxon>Psylloidea</taxon>
        <taxon>Psyllidae</taxon>
        <taxon>Psyllinae</taxon>
        <taxon>Cacopsylla</taxon>
    </lineage>
</organism>